<evidence type="ECO:0000256" key="4">
    <source>
        <dbReference type="ARBA" id="ARBA00022679"/>
    </source>
</evidence>
<dbReference type="GO" id="GO:0005829">
    <property type="term" value="C:cytosol"/>
    <property type="evidence" value="ECO:0007669"/>
    <property type="project" value="TreeGrafter"/>
</dbReference>
<dbReference type="SUPFAM" id="SSF47648">
    <property type="entry name" value="Nucleoside phosphorylase/phosphoribosyltransferase N-terminal domain"/>
    <property type="match status" value="1"/>
</dbReference>
<dbReference type="AlphaFoldDB" id="A0A1I5SCE2"/>
<comment type="cofactor">
    <cofactor evidence="9">
        <name>Mg(2+)</name>
        <dbReference type="ChEBI" id="CHEBI:18420"/>
    </cofactor>
    <text evidence="9">Binds 2 magnesium ions per monomer.</text>
</comment>
<feature type="binding site" evidence="9">
    <location>
        <position position="224"/>
    </location>
    <ligand>
        <name>Mg(2+)</name>
        <dbReference type="ChEBI" id="CHEBI:18420"/>
        <label>2</label>
    </ligand>
</feature>
<feature type="binding site" evidence="9">
    <location>
        <position position="110"/>
    </location>
    <ligand>
        <name>anthranilate</name>
        <dbReference type="ChEBI" id="CHEBI:16567"/>
        <label>1</label>
    </ligand>
</feature>
<dbReference type="InterPro" id="IPR036320">
    <property type="entry name" value="Glycosyl_Trfase_fam3_N_dom_sf"/>
</dbReference>
<keyword evidence="13" id="KW-1185">Reference proteome</keyword>
<dbReference type="GO" id="GO:0000162">
    <property type="term" value="P:L-tryptophan biosynthetic process"/>
    <property type="evidence" value="ECO:0007669"/>
    <property type="project" value="UniProtKB-UniRule"/>
</dbReference>
<proteinExistence type="inferred from homology"/>
<feature type="binding site" evidence="9">
    <location>
        <position position="165"/>
    </location>
    <ligand>
        <name>anthranilate</name>
        <dbReference type="ChEBI" id="CHEBI:16567"/>
        <label>2</label>
    </ligand>
</feature>
<dbReference type="Gene3D" id="1.20.970.10">
    <property type="entry name" value="Transferase, Pyrimidine Nucleoside Phosphorylase, Chain C"/>
    <property type="match status" value="1"/>
</dbReference>
<dbReference type="UniPathway" id="UPA00035">
    <property type="reaction ID" value="UER00041"/>
</dbReference>
<dbReference type="SUPFAM" id="SSF52418">
    <property type="entry name" value="Nucleoside phosphorylase/phosphoribosyltransferase catalytic domain"/>
    <property type="match status" value="1"/>
</dbReference>
<dbReference type="EC" id="2.4.2.18" evidence="9"/>
<keyword evidence="9" id="KW-0479">Metal-binding</keyword>
<keyword evidence="2 9" id="KW-0028">Amino-acid biosynthesis</keyword>
<feature type="binding site" evidence="9">
    <location>
        <position position="79"/>
    </location>
    <ligand>
        <name>5-phospho-alpha-D-ribose 1-diphosphate</name>
        <dbReference type="ChEBI" id="CHEBI:58017"/>
    </ligand>
</feature>
<evidence type="ECO:0000256" key="2">
    <source>
        <dbReference type="ARBA" id="ARBA00022605"/>
    </source>
</evidence>
<evidence type="ECO:0000256" key="8">
    <source>
        <dbReference type="ARBA" id="ARBA00061188"/>
    </source>
</evidence>
<evidence type="ECO:0000259" key="10">
    <source>
        <dbReference type="Pfam" id="PF00591"/>
    </source>
</evidence>
<dbReference type="GO" id="GO:0000287">
    <property type="term" value="F:magnesium ion binding"/>
    <property type="evidence" value="ECO:0007669"/>
    <property type="project" value="UniProtKB-UniRule"/>
</dbReference>
<reference evidence="12 13" key="1">
    <citation type="submission" date="2016-10" db="EMBL/GenBank/DDBJ databases">
        <authorList>
            <person name="de Groot N.N."/>
        </authorList>
    </citation>
    <scope>NUCLEOTIDE SEQUENCE [LARGE SCALE GENOMIC DNA]</scope>
    <source>
        <strain evidence="12 13">DSM 20678</strain>
    </source>
</reference>
<keyword evidence="3 9" id="KW-0328">Glycosyltransferase</keyword>
<feature type="binding site" evidence="9">
    <location>
        <begin position="107"/>
        <end position="115"/>
    </location>
    <ligand>
        <name>5-phospho-alpha-D-ribose 1-diphosphate</name>
        <dbReference type="ChEBI" id="CHEBI:58017"/>
    </ligand>
</feature>
<dbReference type="Proteomes" id="UP000198577">
    <property type="component" value="Unassembled WGS sequence"/>
</dbReference>
<dbReference type="HAMAP" id="MF_00211">
    <property type="entry name" value="TrpD"/>
    <property type="match status" value="1"/>
</dbReference>
<dbReference type="InterPro" id="IPR005940">
    <property type="entry name" value="Anthranilate_Pribosyl_Tfrase"/>
</dbReference>
<feature type="binding site" evidence="9">
    <location>
        <begin position="89"/>
        <end position="92"/>
    </location>
    <ligand>
        <name>5-phospho-alpha-D-ribose 1-diphosphate</name>
        <dbReference type="ChEBI" id="CHEBI:58017"/>
    </ligand>
</feature>
<evidence type="ECO:0000259" key="11">
    <source>
        <dbReference type="Pfam" id="PF02885"/>
    </source>
</evidence>
<evidence type="ECO:0000256" key="1">
    <source>
        <dbReference type="ARBA" id="ARBA00004907"/>
    </source>
</evidence>
<keyword evidence="4 9" id="KW-0808">Transferase</keyword>
<feature type="binding site" evidence="9">
    <location>
        <position position="79"/>
    </location>
    <ligand>
        <name>anthranilate</name>
        <dbReference type="ChEBI" id="CHEBI:16567"/>
        <label>1</label>
    </ligand>
</feature>
<feature type="binding site" evidence="9">
    <location>
        <position position="87"/>
    </location>
    <ligand>
        <name>5-phospho-alpha-D-ribose 1-diphosphate</name>
        <dbReference type="ChEBI" id="CHEBI:58017"/>
    </ligand>
</feature>
<gene>
    <name evidence="9" type="primary">trpD</name>
    <name evidence="12" type="ORF">SAMN05444406_10272</name>
</gene>
<comment type="similarity">
    <text evidence="8">In the C-terminal section; belongs to the anthranilate phosphoribosyltransferase family.</text>
</comment>
<dbReference type="GO" id="GO:0004048">
    <property type="term" value="F:anthranilate phosphoribosyltransferase activity"/>
    <property type="evidence" value="ECO:0007669"/>
    <property type="project" value="UniProtKB-UniRule"/>
</dbReference>
<name>A0A1I5SCE2_9FIRM</name>
<feature type="binding site" evidence="9">
    <location>
        <begin position="82"/>
        <end position="83"/>
    </location>
    <ligand>
        <name>5-phospho-alpha-D-ribose 1-diphosphate</name>
        <dbReference type="ChEBI" id="CHEBI:58017"/>
    </ligand>
</feature>
<feature type="domain" description="Glycosyl transferase family 3" evidence="10">
    <location>
        <begin position="74"/>
        <end position="323"/>
    </location>
</feature>
<dbReference type="NCBIfam" id="TIGR01245">
    <property type="entry name" value="trpD"/>
    <property type="match status" value="1"/>
</dbReference>
<dbReference type="InterPro" id="IPR000312">
    <property type="entry name" value="Glycosyl_Trfase_fam3"/>
</dbReference>
<dbReference type="FunFam" id="3.40.1030.10:FF:000002">
    <property type="entry name" value="Anthranilate phosphoribosyltransferase"/>
    <property type="match status" value="1"/>
</dbReference>
<dbReference type="Pfam" id="PF00591">
    <property type="entry name" value="Glycos_transf_3"/>
    <property type="match status" value="1"/>
</dbReference>
<dbReference type="Pfam" id="PF02885">
    <property type="entry name" value="Glycos_trans_3N"/>
    <property type="match status" value="1"/>
</dbReference>
<feature type="binding site" evidence="9">
    <location>
        <position position="91"/>
    </location>
    <ligand>
        <name>Mg(2+)</name>
        <dbReference type="ChEBI" id="CHEBI:18420"/>
        <label>1</label>
    </ligand>
</feature>
<protein>
    <recommendedName>
        <fullName evidence="9">Anthranilate phosphoribosyltransferase</fullName>
        <ecNumber evidence="9">2.4.2.18</ecNumber>
    </recommendedName>
</protein>
<comment type="caution">
    <text evidence="9">Lacks conserved residue(s) required for the propagation of feature annotation.</text>
</comment>
<dbReference type="Gene3D" id="3.40.1030.10">
    <property type="entry name" value="Nucleoside phosphorylase/phosphoribosyltransferase catalytic domain"/>
    <property type="match status" value="1"/>
</dbReference>
<feature type="binding site" evidence="9">
    <location>
        <position position="225"/>
    </location>
    <ligand>
        <name>Mg(2+)</name>
        <dbReference type="ChEBI" id="CHEBI:18420"/>
        <label>2</label>
    </ligand>
</feature>
<comment type="catalytic activity">
    <reaction evidence="7 9">
        <text>N-(5-phospho-beta-D-ribosyl)anthranilate + diphosphate = 5-phospho-alpha-D-ribose 1-diphosphate + anthranilate</text>
        <dbReference type="Rhea" id="RHEA:11768"/>
        <dbReference type="ChEBI" id="CHEBI:16567"/>
        <dbReference type="ChEBI" id="CHEBI:18277"/>
        <dbReference type="ChEBI" id="CHEBI:33019"/>
        <dbReference type="ChEBI" id="CHEBI:58017"/>
        <dbReference type="EC" id="2.4.2.18"/>
    </reaction>
</comment>
<feature type="binding site" evidence="9">
    <location>
        <position position="225"/>
    </location>
    <ligand>
        <name>Mg(2+)</name>
        <dbReference type="ChEBI" id="CHEBI:18420"/>
        <label>1</label>
    </ligand>
</feature>
<dbReference type="EMBL" id="FOXR01000002">
    <property type="protein sequence ID" value="SFP68187.1"/>
    <property type="molecule type" value="Genomic_DNA"/>
</dbReference>
<evidence type="ECO:0000313" key="12">
    <source>
        <dbReference type="EMBL" id="SFP68187.1"/>
    </source>
</evidence>
<feature type="domain" description="Glycosyl transferase family 3 N-terminal" evidence="11">
    <location>
        <begin position="4"/>
        <end position="62"/>
    </location>
</feature>
<organism evidence="12 13">
    <name type="scientific">Caldicoprobacter faecalis</name>
    <dbReference type="NCBI Taxonomy" id="937334"/>
    <lineage>
        <taxon>Bacteria</taxon>
        <taxon>Bacillati</taxon>
        <taxon>Bacillota</taxon>
        <taxon>Clostridia</taxon>
        <taxon>Caldicoprobacterales</taxon>
        <taxon>Caldicoprobacteraceae</taxon>
        <taxon>Caldicoprobacter</taxon>
    </lineage>
</organism>
<keyword evidence="6 9" id="KW-0057">Aromatic amino acid biosynthesis</keyword>
<evidence type="ECO:0000256" key="3">
    <source>
        <dbReference type="ARBA" id="ARBA00022676"/>
    </source>
</evidence>
<comment type="pathway">
    <text evidence="1 9">Amino-acid biosynthesis; L-tryptophan biosynthesis; L-tryptophan from chorismate: step 2/5.</text>
</comment>
<comment type="similarity">
    <text evidence="9">Belongs to the anthranilate phosphoribosyltransferase family.</text>
</comment>
<evidence type="ECO:0000256" key="7">
    <source>
        <dbReference type="ARBA" id="ARBA00052328"/>
    </source>
</evidence>
<evidence type="ECO:0000313" key="13">
    <source>
        <dbReference type="Proteomes" id="UP000198577"/>
    </source>
</evidence>
<dbReference type="InterPro" id="IPR017459">
    <property type="entry name" value="Glycosyl_Trfase_fam3_N_dom"/>
</dbReference>
<keyword evidence="5 9" id="KW-0822">Tryptophan biosynthesis</keyword>
<comment type="function">
    <text evidence="9">Catalyzes the transfer of the phosphoribosyl group of 5-phosphorylribose-1-pyrophosphate (PRPP) to anthranilate to yield N-(5'-phosphoribosyl)-anthranilate (PRA).</text>
</comment>
<evidence type="ECO:0000256" key="6">
    <source>
        <dbReference type="ARBA" id="ARBA00023141"/>
    </source>
</evidence>
<dbReference type="RefSeq" id="WP_025746945.1">
    <property type="nucleotide sequence ID" value="NZ_FOXR01000002.1"/>
</dbReference>
<dbReference type="STRING" id="937334.SAMN05444406_10272"/>
<dbReference type="OrthoDB" id="9806430at2"/>
<sequence length="340" mass="36357">MLSEALKKIVSGEHLTQQEAALAMDDIMDGNATPSQIGAFLVALRMKGETIPEITGCAVSMRLKAKRVELDDYAIDTCGTGGDGGRTFNISTAVAIIAAAAGVKVAKHGNRAVSSKSGSADVLEALGVKIEMSPEMVVECIKRTHIGFLFAPHYHVSMKNVVGPRRELGVRTIFNILGPLTNPAGVKGQVLGVYDRRLVHSLAEVLKNLGTQRALVVHGMDGLDEITTTTRTIVSEIKGGEIIDYEIDPAEYGIPYARLQDIAGGDAKHNAELIMRILKGERGPARDIVLLNAAAALYVGNAAESIREGLEKATYLIDSGAAYEKLKEFIRVSREVGHVS</sequence>
<comment type="subunit">
    <text evidence="9">Homodimer.</text>
</comment>
<accession>A0A1I5SCE2</accession>
<dbReference type="InterPro" id="IPR035902">
    <property type="entry name" value="Nuc_phospho_transferase"/>
</dbReference>
<keyword evidence="9" id="KW-0460">Magnesium</keyword>
<evidence type="ECO:0000256" key="9">
    <source>
        <dbReference type="HAMAP-Rule" id="MF_00211"/>
    </source>
</evidence>
<feature type="binding site" evidence="9">
    <location>
        <position position="119"/>
    </location>
    <ligand>
        <name>5-phospho-alpha-D-ribose 1-diphosphate</name>
        <dbReference type="ChEBI" id="CHEBI:58017"/>
    </ligand>
</feature>
<dbReference type="PANTHER" id="PTHR43285">
    <property type="entry name" value="ANTHRANILATE PHOSPHORIBOSYLTRANSFERASE"/>
    <property type="match status" value="1"/>
</dbReference>
<evidence type="ECO:0000256" key="5">
    <source>
        <dbReference type="ARBA" id="ARBA00022822"/>
    </source>
</evidence>
<dbReference type="PANTHER" id="PTHR43285:SF2">
    <property type="entry name" value="ANTHRANILATE PHOSPHORIBOSYLTRANSFERASE"/>
    <property type="match status" value="1"/>
</dbReference>